<feature type="region of interest" description="Disordered" evidence="1">
    <location>
        <begin position="78"/>
        <end position="97"/>
    </location>
</feature>
<reference evidence="3" key="1">
    <citation type="submission" date="2025-08" db="UniProtKB">
        <authorList>
            <consortium name="RefSeq"/>
        </authorList>
    </citation>
    <scope>IDENTIFICATION</scope>
</reference>
<protein>
    <submittedName>
        <fullName evidence="3">Interleukin-25</fullName>
    </submittedName>
</protein>
<dbReference type="CTD" id="64806"/>
<evidence type="ECO:0000313" key="3">
    <source>
        <dbReference type="RefSeq" id="XP_007449637.1"/>
    </source>
</evidence>
<organism evidence="2 3">
    <name type="scientific">Lipotes vexillifer</name>
    <name type="common">Yangtze river dolphin</name>
    <dbReference type="NCBI Taxonomy" id="118797"/>
    <lineage>
        <taxon>Eukaryota</taxon>
        <taxon>Metazoa</taxon>
        <taxon>Chordata</taxon>
        <taxon>Craniata</taxon>
        <taxon>Vertebrata</taxon>
        <taxon>Euteleostomi</taxon>
        <taxon>Mammalia</taxon>
        <taxon>Eutheria</taxon>
        <taxon>Laurasiatheria</taxon>
        <taxon>Artiodactyla</taxon>
        <taxon>Whippomorpha</taxon>
        <taxon>Cetacea</taxon>
        <taxon>Odontoceti</taxon>
        <taxon>Lipotidae</taxon>
        <taxon>Lipotes</taxon>
    </lineage>
</organism>
<dbReference type="GeneID" id="103073085"/>
<dbReference type="OrthoDB" id="6038945at2759"/>
<feature type="compositionally biased region" description="Basic and acidic residues" evidence="1">
    <location>
        <begin position="85"/>
        <end position="94"/>
    </location>
</feature>
<name>A0A340WPR4_LIPVE</name>
<sequence length="117" mass="12961">MELRLNGLTPWPESGSSPCRGPHARGPAVAFLAMVLGTHTLHLWLQKGCAHWPSCCPSKGQNPTEEWLKGNTVLMPPPETTSLAHHPESCKASEDGPLNSRSIAPWRYELDRDLNWL</sequence>
<proteinExistence type="predicted"/>
<dbReference type="STRING" id="118797.A0A340WPR4"/>
<dbReference type="InParanoid" id="A0A340WPR4"/>
<dbReference type="AlphaFoldDB" id="A0A340WPR4"/>
<dbReference type="RefSeq" id="XP_007449637.1">
    <property type="nucleotide sequence ID" value="XM_007449575.1"/>
</dbReference>
<dbReference type="KEGG" id="lve:103073085"/>
<evidence type="ECO:0000256" key="1">
    <source>
        <dbReference type="SAM" id="MobiDB-lite"/>
    </source>
</evidence>
<accession>A0A340WPR4</accession>
<gene>
    <name evidence="3" type="primary">IL25</name>
</gene>
<dbReference type="Proteomes" id="UP000265300">
    <property type="component" value="Unplaced"/>
</dbReference>
<evidence type="ECO:0000313" key="2">
    <source>
        <dbReference type="Proteomes" id="UP000265300"/>
    </source>
</evidence>
<keyword evidence="2" id="KW-1185">Reference proteome</keyword>
<feature type="region of interest" description="Disordered" evidence="1">
    <location>
        <begin position="1"/>
        <end position="22"/>
    </location>
</feature>